<gene>
    <name evidence="8" type="ORF">JI741_01650</name>
</gene>
<protein>
    <recommendedName>
        <fullName evidence="4">aldehyde dehydrogenase (NAD(+))</fullName>
        <ecNumber evidence="4">1.2.1.3</ecNumber>
    </recommendedName>
</protein>
<dbReference type="Gene3D" id="3.40.605.10">
    <property type="entry name" value="Aldehyde Dehydrogenase, Chain A, domain 1"/>
    <property type="match status" value="1"/>
</dbReference>
<keyword evidence="9" id="KW-1185">Reference proteome</keyword>
<dbReference type="InterPro" id="IPR015590">
    <property type="entry name" value="Aldehyde_DH_dom"/>
</dbReference>
<evidence type="ECO:0000259" key="7">
    <source>
        <dbReference type="Pfam" id="PF00171"/>
    </source>
</evidence>
<dbReference type="PANTHER" id="PTHR43521:SF1">
    <property type="entry name" value="ALPHA-AMINOADIPIC SEMIALDEHYDE DEHYDROGENASE"/>
    <property type="match status" value="1"/>
</dbReference>
<dbReference type="CDD" id="cd07130">
    <property type="entry name" value="ALDH_F7_AASADH"/>
    <property type="match status" value="1"/>
</dbReference>
<evidence type="ECO:0000256" key="2">
    <source>
        <dbReference type="ARBA" id="ARBA00023002"/>
    </source>
</evidence>
<dbReference type="InterPro" id="IPR016161">
    <property type="entry name" value="Ald_DH/histidinol_DH"/>
</dbReference>
<dbReference type="InterPro" id="IPR016162">
    <property type="entry name" value="Ald_DH_N"/>
</dbReference>
<comment type="similarity">
    <text evidence="6">Belongs to the aldehyde dehydrogenase family.</text>
</comment>
<comment type="subunit">
    <text evidence="1">Homotetramer.</text>
</comment>
<dbReference type="InterPro" id="IPR044638">
    <property type="entry name" value="ALDH7A1-like"/>
</dbReference>
<feature type="domain" description="Aldehyde dehydrogenase" evidence="7">
    <location>
        <begin position="22"/>
        <end position="488"/>
    </location>
</feature>
<dbReference type="EMBL" id="JAERRB010000001">
    <property type="protein sequence ID" value="MBL0739898.1"/>
    <property type="molecule type" value="Genomic_DNA"/>
</dbReference>
<dbReference type="Pfam" id="PF00171">
    <property type="entry name" value="Aldedh"/>
    <property type="match status" value="1"/>
</dbReference>
<evidence type="ECO:0000256" key="1">
    <source>
        <dbReference type="ARBA" id="ARBA00011881"/>
    </source>
</evidence>
<evidence type="ECO:0000313" key="9">
    <source>
        <dbReference type="Proteomes" id="UP000613030"/>
    </source>
</evidence>
<evidence type="ECO:0000256" key="6">
    <source>
        <dbReference type="RuleBase" id="RU003345"/>
    </source>
</evidence>
<dbReference type="PROSITE" id="PS00687">
    <property type="entry name" value="ALDEHYDE_DEHYDR_GLU"/>
    <property type="match status" value="1"/>
</dbReference>
<dbReference type="EC" id="1.2.1.3" evidence="4"/>
<evidence type="ECO:0000256" key="3">
    <source>
        <dbReference type="ARBA" id="ARBA00023027"/>
    </source>
</evidence>
<sequence>MEGQRAFDFKNHTHGVSTGTQWLESKGLTIASHSPVDGKYIGAVTSADKATYEAVMTKATAAFHEWRQWPAPRRGEIVRQMGEAFRANKTELGKLVSYEMGKSLQEGLGEVQEIIDICDFAVGLSRQLYGLTMHSERPSHRMYEQYHPLGIVGIISAFNFPVAVWSWNSMLAWVCGDVCVWKPSEKTPMCAVACQHIIAGVLEKNQVPEGVSCLVMGGKEVGEWMSDDVRVPLLSATGSTAMGRAVGVAVAKRMGRSLLELGGNNAVIISKQADLNMALMASVFGAVGTAGQRCTTTRRLIVHEAIYDSMKQKLVKAYGQLRIGNPLDAANHLGPLIDKAAVEGYVSAIAQCKREGGTFIVEGGVLEGEGFESGCYVKPCIAEVQNHYAVVQHETFAPILYLMKYKTVEEAIRMQNDVPQGLSSAMMTRDLREAELFLSSAGSDCGIANVNAGTSGAEIGGAFGGEKETGGGRESGSDAWKVYMRRQTNTINYATNLPMAQGITFDLEMTE</sequence>
<proteinExistence type="inferred from homology"/>
<comment type="caution">
    <text evidence="8">The sequence shown here is derived from an EMBL/GenBank/DDBJ whole genome shotgun (WGS) entry which is preliminary data.</text>
</comment>
<reference evidence="8 9" key="1">
    <citation type="submission" date="2021-01" db="EMBL/GenBank/DDBJ databases">
        <title>Chryseolinea sp. Jin1 Genome sequencing and assembly.</title>
        <authorList>
            <person name="Kim I."/>
        </authorList>
    </citation>
    <scope>NUCLEOTIDE SEQUENCE [LARGE SCALE GENOMIC DNA]</scope>
    <source>
        <strain evidence="8 9">Jin1</strain>
    </source>
</reference>
<dbReference type="PANTHER" id="PTHR43521">
    <property type="entry name" value="ALPHA-AMINOADIPIC SEMIALDEHYDE DEHYDROGENASE"/>
    <property type="match status" value="1"/>
</dbReference>
<organism evidence="8 9">
    <name type="scientific">Chryseolinea lacunae</name>
    <dbReference type="NCBI Taxonomy" id="2801331"/>
    <lineage>
        <taxon>Bacteria</taxon>
        <taxon>Pseudomonadati</taxon>
        <taxon>Bacteroidota</taxon>
        <taxon>Cytophagia</taxon>
        <taxon>Cytophagales</taxon>
        <taxon>Fulvivirgaceae</taxon>
        <taxon>Chryseolinea</taxon>
    </lineage>
</organism>
<dbReference type="SUPFAM" id="SSF53720">
    <property type="entry name" value="ALDH-like"/>
    <property type="match status" value="1"/>
</dbReference>
<evidence type="ECO:0000256" key="5">
    <source>
        <dbReference type="PROSITE-ProRule" id="PRU10007"/>
    </source>
</evidence>
<dbReference type="Proteomes" id="UP000613030">
    <property type="component" value="Unassembled WGS sequence"/>
</dbReference>
<dbReference type="InterPro" id="IPR016163">
    <property type="entry name" value="Ald_DH_C"/>
</dbReference>
<evidence type="ECO:0000256" key="4">
    <source>
        <dbReference type="ARBA" id="ARBA00024226"/>
    </source>
</evidence>
<keyword evidence="3" id="KW-0520">NAD</keyword>
<accession>A0ABS1KKP0</accession>
<evidence type="ECO:0000313" key="8">
    <source>
        <dbReference type="EMBL" id="MBL0739898.1"/>
    </source>
</evidence>
<dbReference type="Gene3D" id="3.40.309.10">
    <property type="entry name" value="Aldehyde Dehydrogenase, Chain A, domain 2"/>
    <property type="match status" value="1"/>
</dbReference>
<feature type="active site" evidence="5">
    <location>
        <position position="260"/>
    </location>
</feature>
<keyword evidence="2 6" id="KW-0560">Oxidoreductase</keyword>
<name>A0ABS1KKP0_9BACT</name>
<dbReference type="InterPro" id="IPR029510">
    <property type="entry name" value="Ald_DH_CS_GLU"/>
</dbReference>